<feature type="transmembrane region" description="Helical" evidence="8">
    <location>
        <begin position="304"/>
        <end position="334"/>
    </location>
</feature>
<evidence type="ECO:0000256" key="7">
    <source>
        <dbReference type="SAM" id="MobiDB-lite"/>
    </source>
</evidence>
<name>A0A1B0ZH29_9MICO</name>
<evidence type="ECO:0000256" key="8">
    <source>
        <dbReference type="SAM" id="Phobius"/>
    </source>
</evidence>
<evidence type="ECO:0000256" key="2">
    <source>
        <dbReference type="ARBA" id="ARBA00010157"/>
    </source>
</evidence>
<evidence type="ECO:0000256" key="1">
    <source>
        <dbReference type="ARBA" id="ARBA00004651"/>
    </source>
</evidence>
<feature type="transmembrane region" description="Helical" evidence="8">
    <location>
        <begin position="12"/>
        <end position="34"/>
    </location>
</feature>
<evidence type="ECO:0000256" key="3">
    <source>
        <dbReference type="ARBA" id="ARBA00022475"/>
    </source>
</evidence>
<gene>
    <name evidence="10" type="ORF">DAD186_06880</name>
</gene>
<keyword evidence="3" id="KW-1003">Cell membrane</keyword>
<dbReference type="Pfam" id="PF03176">
    <property type="entry name" value="MMPL"/>
    <property type="match status" value="2"/>
</dbReference>
<feature type="transmembrane region" description="Helical" evidence="8">
    <location>
        <begin position="710"/>
        <end position="728"/>
    </location>
</feature>
<dbReference type="GO" id="GO:0005886">
    <property type="term" value="C:plasma membrane"/>
    <property type="evidence" value="ECO:0007669"/>
    <property type="project" value="UniProtKB-SubCell"/>
</dbReference>
<dbReference type="PANTHER" id="PTHR33406:SF6">
    <property type="entry name" value="MEMBRANE PROTEIN YDGH-RELATED"/>
    <property type="match status" value="1"/>
</dbReference>
<feature type="compositionally biased region" description="Low complexity" evidence="7">
    <location>
        <begin position="459"/>
        <end position="468"/>
    </location>
</feature>
<proteinExistence type="inferred from homology"/>
<evidence type="ECO:0000256" key="5">
    <source>
        <dbReference type="ARBA" id="ARBA00022989"/>
    </source>
</evidence>
<evidence type="ECO:0000256" key="6">
    <source>
        <dbReference type="ARBA" id="ARBA00023136"/>
    </source>
</evidence>
<feature type="transmembrane region" description="Helical" evidence="8">
    <location>
        <begin position="221"/>
        <end position="242"/>
    </location>
</feature>
<feature type="region of interest" description="Disordered" evidence="7">
    <location>
        <begin position="559"/>
        <end position="579"/>
    </location>
</feature>
<reference evidence="10 11" key="1">
    <citation type="submission" date="2015-06" db="EMBL/GenBank/DDBJ databases">
        <title>Investigation of pathophysiology for high-risk pregnancy and development of treatment modality based on it.</title>
        <authorList>
            <person name="Kim B.-C."/>
            <person name="Lim S."/>
        </authorList>
    </citation>
    <scope>NUCLEOTIDE SEQUENCE [LARGE SCALE GENOMIC DNA]</scope>
    <source>
        <strain evidence="10 11">AD1-86</strain>
    </source>
</reference>
<dbReference type="Proteomes" id="UP000092596">
    <property type="component" value="Chromosome"/>
</dbReference>
<comment type="subcellular location">
    <subcellularLocation>
        <location evidence="1">Cell membrane</location>
        <topology evidence="1">Multi-pass membrane protein</topology>
    </subcellularLocation>
</comment>
<dbReference type="InterPro" id="IPR050545">
    <property type="entry name" value="Mycobact_MmpL"/>
</dbReference>
<feature type="transmembrane region" description="Helical" evidence="8">
    <location>
        <begin position="355"/>
        <end position="374"/>
    </location>
</feature>
<feature type="transmembrane region" description="Helical" evidence="8">
    <location>
        <begin position="807"/>
        <end position="828"/>
    </location>
</feature>
<organism evidence="10 11">
    <name type="scientific">Dermabacter vaginalis</name>
    <dbReference type="NCBI Taxonomy" id="1630135"/>
    <lineage>
        <taxon>Bacteria</taxon>
        <taxon>Bacillati</taxon>
        <taxon>Actinomycetota</taxon>
        <taxon>Actinomycetes</taxon>
        <taxon>Micrococcales</taxon>
        <taxon>Dermabacteraceae</taxon>
        <taxon>Dermabacter</taxon>
    </lineage>
</organism>
<feature type="transmembrane region" description="Helical" evidence="8">
    <location>
        <begin position="840"/>
        <end position="862"/>
    </location>
</feature>
<feature type="compositionally biased region" description="Basic and acidic residues" evidence="7">
    <location>
        <begin position="448"/>
        <end position="458"/>
    </location>
</feature>
<evidence type="ECO:0000313" key="11">
    <source>
        <dbReference type="Proteomes" id="UP000092596"/>
    </source>
</evidence>
<feature type="transmembrane region" description="Helical" evidence="8">
    <location>
        <begin position="275"/>
        <end position="298"/>
    </location>
</feature>
<sequence length="875" mass="92975">MLDYCASLIVRARHLIVALAALCAVFFGALIPFVDVNADMAKYLPSASPMRAGTEVLTDQFDDPDLSTFRVMVEGLADDSERTEALAALEKLEGAHRVTSSTNATAADGDPARYINGDHTLFVVSSESDYADPAATSLAEELSALSESGLNGHPLTFTSDNPSTSGELPLWIAAIAVALLAAILIAMSASWIEPLLYLATIGIAVLLNMGSNVFLGEIAEVTFSIAAILQLVLSMDYSIILANRYRQERAAQKSRGVDSVPEASAIAMRRALPKAFSAIASASITTIVGLLMLIFMSFKVGADLGIVLAKGVAISMLTVFTVLPALLVMCDALIARTPKPFLSPRLGVLARLEHAARWVVLAVFIAILAGSAFLQSRTETAYTLSTPDRVAEHFAPDNDIALVYLNSNAEHIHEIADAAKRDPHAISVMGYPTTVGAPLTKGEMKSTLEEFGGSHDSRSASGSTDGSDGSLALNDTALSMVYFAYHDGQAGTMTLREFVAAAREAENLSQRGGLASFTSGSIGRFEGVDALEHALESGQVPGDVRGREFTPGQLASALNSMKERESEGGHAGGASDAAPLNEDDLTQLFMLHRALHESDPSWTMSIDGLVHFLLEESGQGGRFEGQLSTEQVSQLENAAADIGDVRTRFVGTEFSRLIIRTDYPKESPETLAFVENLVDLADAKVPGEHFFVGASVMVYEMRAGFGAENVKIALFTAAAIFIIVALTFRSIAVPAILVLLVQVGVFLTVSTVGLQGYSMYYLAMLIVQCILMGATIDYAIVLTTYYREARQKHGVRDSLARAYDGSIHTILTSGLIMVLVTGAIGFLFSNPTVAQICRTIAIGALAAIILIVGVLPALLAVLDRVVAPKDAAPRA</sequence>
<keyword evidence="4 8" id="KW-0812">Transmembrane</keyword>
<feature type="transmembrane region" description="Helical" evidence="8">
    <location>
        <begin position="760"/>
        <end position="786"/>
    </location>
</feature>
<protein>
    <recommendedName>
        <fullName evidence="9">SSD domain-containing protein</fullName>
    </recommendedName>
</protein>
<dbReference type="STRING" id="1630135.DAD186_06880"/>
<dbReference type="PATRIC" id="fig|1630135.4.peg.689"/>
<evidence type="ECO:0000256" key="4">
    <source>
        <dbReference type="ARBA" id="ARBA00022692"/>
    </source>
</evidence>
<evidence type="ECO:0000259" key="9">
    <source>
        <dbReference type="PROSITE" id="PS50156"/>
    </source>
</evidence>
<dbReference type="AlphaFoldDB" id="A0A1B0ZH29"/>
<dbReference type="PANTHER" id="PTHR33406">
    <property type="entry name" value="MEMBRANE PROTEIN MJ1562-RELATED"/>
    <property type="match status" value="1"/>
</dbReference>
<comment type="similarity">
    <text evidence="2">Belongs to the resistance-nodulation-cell division (RND) (TC 2.A.6) family. MmpL subfamily.</text>
</comment>
<dbReference type="InterPro" id="IPR004869">
    <property type="entry name" value="MMPL_dom"/>
</dbReference>
<feature type="transmembrane region" description="Helical" evidence="8">
    <location>
        <begin position="195"/>
        <end position="215"/>
    </location>
</feature>
<dbReference type="KEGG" id="dva:DAD186_06880"/>
<accession>A0A1B0ZH29</accession>
<keyword evidence="6 8" id="KW-0472">Membrane</keyword>
<dbReference type="RefSeq" id="WP_065247482.1">
    <property type="nucleotide sequence ID" value="NZ_CP012117.1"/>
</dbReference>
<feature type="transmembrane region" description="Helical" evidence="8">
    <location>
        <begin position="168"/>
        <end position="188"/>
    </location>
</feature>
<dbReference type="Gene3D" id="1.20.1640.10">
    <property type="entry name" value="Multidrug efflux transporter AcrB transmembrane domain"/>
    <property type="match status" value="2"/>
</dbReference>
<feature type="transmembrane region" description="Helical" evidence="8">
    <location>
        <begin position="735"/>
        <end position="754"/>
    </location>
</feature>
<feature type="domain" description="SSD" evidence="9">
    <location>
        <begin position="738"/>
        <end position="861"/>
    </location>
</feature>
<feature type="region of interest" description="Disordered" evidence="7">
    <location>
        <begin position="448"/>
        <end position="468"/>
    </location>
</feature>
<evidence type="ECO:0000313" key="10">
    <source>
        <dbReference type="EMBL" id="ANP27238.1"/>
    </source>
</evidence>
<keyword evidence="5 8" id="KW-1133">Transmembrane helix</keyword>
<dbReference type="PROSITE" id="PS50156">
    <property type="entry name" value="SSD"/>
    <property type="match status" value="1"/>
</dbReference>
<dbReference type="SUPFAM" id="SSF82866">
    <property type="entry name" value="Multidrug efflux transporter AcrB transmembrane domain"/>
    <property type="match status" value="2"/>
</dbReference>
<dbReference type="EMBL" id="CP012117">
    <property type="protein sequence ID" value="ANP27238.1"/>
    <property type="molecule type" value="Genomic_DNA"/>
</dbReference>
<dbReference type="InterPro" id="IPR000731">
    <property type="entry name" value="SSD"/>
</dbReference>